<reference evidence="1" key="1">
    <citation type="submission" date="2016-07" db="EMBL/GenBank/DDBJ databases">
        <authorList>
            <consortium name="Pathogen Informatics"/>
        </authorList>
    </citation>
    <scope>NUCLEOTIDE SEQUENCE</scope>
</reference>
<dbReference type="AlphaFoldDB" id="A0A565A5R6"/>
<proteinExistence type="predicted"/>
<protein>
    <submittedName>
        <fullName evidence="1">VIR protein</fullName>
    </submittedName>
</protein>
<dbReference type="VEuPathDB" id="PlasmoDB:PVW1_020026300"/>
<sequence>MDCTEKLINYDTYDFFDKAINYIESSNKLESNTTELDAQDNCTTFSNAYTSSNFDTGKKVCELFIKLYNSLSNVENNIHDDYKKEWHFLNYWLNINISKRKLNKTTCATKLFEGLSNHCMHTLGFVSPPSFSIYNIREEDLKKMNLLYGLYENYRKLNDILSGSQHDKAGLLLGPSAKCCSDYAEANYLCNDENNKFCAQLKKFKTKYDGLYNTQIAINPEYTNNFKKLSECNNNTVSTAVIGTTVGLVPLLVGLYKFTPLRQLINSNKGKLTQEYRNNDDEMRNIMLMDQQSEQTSSQQGTYNIKYHSV</sequence>
<dbReference type="Proteomes" id="UP000220605">
    <property type="component" value="Unassembled WGS sequence"/>
</dbReference>
<name>A0A565A5R6_PLAVI</name>
<dbReference type="VEuPathDB" id="PlasmoDB:PVX_145260"/>
<dbReference type="Pfam" id="PF05795">
    <property type="entry name" value="Plasmodium_Vir"/>
    <property type="match status" value="1"/>
</dbReference>
<dbReference type="EMBL" id="FLZR02000003">
    <property type="protein sequence ID" value="VUZ99468.1"/>
    <property type="molecule type" value="Genomic_DNA"/>
</dbReference>
<accession>A0A565A5R6</accession>
<gene>
    <name evidence="1" type="ORF">PVP01_0001830</name>
</gene>
<dbReference type="VEuPathDB" id="PlasmoDB:PVP01_0001830"/>
<dbReference type="InterPro" id="IPR008780">
    <property type="entry name" value="Plasmodium_Vir"/>
</dbReference>
<evidence type="ECO:0000313" key="1">
    <source>
        <dbReference type="EMBL" id="VUZ99468.1"/>
    </source>
</evidence>
<organism evidence="1">
    <name type="scientific">Plasmodium vivax</name>
    <name type="common">malaria parasite P. vivax</name>
    <dbReference type="NCBI Taxonomy" id="5855"/>
    <lineage>
        <taxon>Eukaryota</taxon>
        <taxon>Sar</taxon>
        <taxon>Alveolata</taxon>
        <taxon>Apicomplexa</taxon>
        <taxon>Aconoidasida</taxon>
        <taxon>Haemosporida</taxon>
        <taxon>Plasmodiidae</taxon>
        <taxon>Plasmodium</taxon>
        <taxon>Plasmodium (Plasmodium)</taxon>
    </lineage>
</organism>
<dbReference type="VEuPathDB" id="PlasmoDB:PVPAM_000035500"/>